<dbReference type="EnsemblMetazoa" id="XM_019917990.1">
    <property type="protein sequence ID" value="XP_019773549.1"/>
    <property type="gene ID" value="LOC109546847"/>
</dbReference>
<evidence type="ECO:0000313" key="6">
    <source>
        <dbReference type="Proteomes" id="UP000019118"/>
    </source>
</evidence>
<dbReference type="GO" id="GO:0008289">
    <property type="term" value="F:lipid binding"/>
    <property type="evidence" value="ECO:0007669"/>
    <property type="project" value="InterPro"/>
</dbReference>
<dbReference type="AlphaFoldDB" id="N6URW7"/>
<dbReference type="GO" id="GO:0000302">
    <property type="term" value="P:response to reactive oxygen species"/>
    <property type="evidence" value="ECO:0007669"/>
    <property type="project" value="TreeGrafter"/>
</dbReference>
<dbReference type="OrthoDB" id="6728016at2759"/>
<name>N6URW7_DENPD</name>
<dbReference type="InterPro" id="IPR012674">
    <property type="entry name" value="Calycin"/>
</dbReference>
<evidence type="ECO:0000313" key="7">
    <source>
        <dbReference type="Proteomes" id="UP000030742"/>
    </source>
</evidence>
<evidence type="ECO:0000256" key="2">
    <source>
        <dbReference type="SAM" id="SignalP"/>
    </source>
</evidence>
<evidence type="ECO:0008006" key="8">
    <source>
        <dbReference type="Google" id="ProtNLM"/>
    </source>
</evidence>
<dbReference type="GO" id="GO:0042246">
    <property type="term" value="P:tissue regeneration"/>
    <property type="evidence" value="ECO:0007669"/>
    <property type="project" value="InterPro"/>
</dbReference>
<dbReference type="Gene3D" id="2.40.128.20">
    <property type="match status" value="1"/>
</dbReference>
<evidence type="ECO:0000313" key="5">
    <source>
        <dbReference type="EnsemblMetazoa" id="XP_019773549.1"/>
    </source>
</evidence>
<dbReference type="HOGENOM" id="CLU_061870_0_0_1"/>
<feature type="signal peptide" evidence="2">
    <location>
        <begin position="1"/>
        <end position="20"/>
    </location>
</feature>
<evidence type="ECO:0000256" key="1">
    <source>
        <dbReference type="SAM" id="MobiDB-lite"/>
    </source>
</evidence>
<dbReference type="SUPFAM" id="SSF50814">
    <property type="entry name" value="Lipocalins"/>
    <property type="match status" value="1"/>
</dbReference>
<dbReference type="EMBL" id="KB740092">
    <property type="protein sequence ID" value="ENN81477.1"/>
    <property type="molecule type" value="Genomic_DNA"/>
</dbReference>
<feature type="chain" id="PRO_5010972133" description="Lipocalin/cytosolic fatty-acid binding domain-containing protein" evidence="2">
    <location>
        <begin position="21"/>
        <end position="267"/>
    </location>
</feature>
<gene>
    <name evidence="5" type="primary">109546847</name>
    <name evidence="4" type="ORF">D910_09421</name>
    <name evidence="3" type="ORF">YQE_02169</name>
</gene>
<keyword evidence="2" id="KW-0732">Signal</keyword>
<dbReference type="GO" id="GO:0005737">
    <property type="term" value="C:cytoplasm"/>
    <property type="evidence" value="ECO:0007669"/>
    <property type="project" value="TreeGrafter"/>
</dbReference>
<dbReference type="GO" id="GO:0007420">
    <property type="term" value="P:brain development"/>
    <property type="evidence" value="ECO:0007669"/>
    <property type="project" value="InterPro"/>
</dbReference>
<sequence>MWKFILATMGVLLVVGNVEMHSYHLGACPNIEPQTDFNMRKMLGIWYVIEKTSTASSCIIYNITETDEPGEYKVEEISQHFLLSLTPLKHGYHYTGTLKVPDKAVPARMTVSFPLSVAGKSSFTVFLTDYETYAGIFTCQSVKFVERQSATILSRTRSLDKMYIDKIRSRLASAQIDPFDLSLINQNNCPRDLADGYNIKIDDETISAKAAAGVIRKAGEKIGDGVEYIAGKTKEVYHKVADKSEDSAGQIRAQAGKSLDPEAEWLP</sequence>
<dbReference type="KEGG" id="dpa:109546847"/>
<proteinExistence type="predicted"/>
<keyword evidence="6" id="KW-1185">Reference proteome</keyword>
<dbReference type="InterPro" id="IPR002969">
    <property type="entry name" value="ApolipopD"/>
</dbReference>
<reference evidence="5" key="2">
    <citation type="submission" date="2024-08" db="UniProtKB">
        <authorList>
            <consortium name="EnsemblMetazoa"/>
        </authorList>
    </citation>
    <scope>IDENTIFICATION</scope>
</reference>
<dbReference type="PANTHER" id="PTHR10612:SF49">
    <property type="entry name" value="APOLIPOPROTEIN D-LIKE PROTEIN"/>
    <property type="match status" value="1"/>
</dbReference>
<dbReference type="GO" id="GO:0006629">
    <property type="term" value="P:lipid metabolic process"/>
    <property type="evidence" value="ECO:0007669"/>
    <property type="project" value="TreeGrafter"/>
</dbReference>
<dbReference type="EMBL" id="KB632310">
    <property type="protein sequence ID" value="ERL92100.1"/>
    <property type="molecule type" value="Genomic_DNA"/>
</dbReference>
<reference evidence="6 7" key="1">
    <citation type="journal article" date="2013" name="Genome Biol.">
        <title>Draft genome of the mountain pine beetle, Dendroctonus ponderosae Hopkins, a major forest pest.</title>
        <authorList>
            <person name="Keeling C.I."/>
            <person name="Yuen M.M."/>
            <person name="Liao N.Y."/>
            <person name="Docking T.R."/>
            <person name="Chan S.K."/>
            <person name="Taylor G.A."/>
            <person name="Palmquist D.L."/>
            <person name="Jackman S.D."/>
            <person name="Nguyen A."/>
            <person name="Li M."/>
            <person name="Henderson H."/>
            <person name="Janes J.K."/>
            <person name="Zhao Y."/>
            <person name="Pandoh P."/>
            <person name="Moore R."/>
            <person name="Sperling F.A."/>
            <person name="Huber D.P."/>
            <person name="Birol I."/>
            <person name="Jones S.J."/>
            <person name="Bohlmann J."/>
        </authorList>
    </citation>
    <scope>NUCLEOTIDE SEQUENCE</scope>
</reference>
<feature type="non-terminal residue" evidence="3">
    <location>
        <position position="1"/>
    </location>
</feature>
<evidence type="ECO:0000313" key="3">
    <source>
        <dbReference type="EMBL" id="ENN81477.1"/>
    </source>
</evidence>
<dbReference type="GO" id="GO:0006869">
    <property type="term" value="P:lipid transport"/>
    <property type="evidence" value="ECO:0007669"/>
    <property type="project" value="InterPro"/>
</dbReference>
<dbReference type="OMA" id="YHLGACP"/>
<dbReference type="Proteomes" id="UP000030742">
    <property type="component" value="Unassembled WGS sequence"/>
</dbReference>
<organism evidence="3">
    <name type="scientific">Dendroctonus ponderosae</name>
    <name type="common">Mountain pine beetle</name>
    <dbReference type="NCBI Taxonomy" id="77166"/>
    <lineage>
        <taxon>Eukaryota</taxon>
        <taxon>Metazoa</taxon>
        <taxon>Ecdysozoa</taxon>
        <taxon>Arthropoda</taxon>
        <taxon>Hexapoda</taxon>
        <taxon>Insecta</taxon>
        <taxon>Pterygota</taxon>
        <taxon>Neoptera</taxon>
        <taxon>Endopterygota</taxon>
        <taxon>Coleoptera</taxon>
        <taxon>Polyphaga</taxon>
        <taxon>Cucujiformia</taxon>
        <taxon>Curculionidae</taxon>
        <taxon>Scolytinae</taxon>
        <taxon>Dendroctonus</taxon>
    </lineage>
</organism>
<accession>N6URW7</accession>
<protein>
    <recommendedName>
        <fullName evidence="8">Lipocalin/cytosolic fatty-acid binding domain-containing protein</fullName>
    </recommendedName>
</protein>
<feature type="region of interest" description="Disordered" evidence="1">
    <location>
        <begin position="241"/>
        <end position="267"/>
    </location>
</feature>
<evidence type="ECO:0000313" key="4">
    <source>
        <dbReference type="EMBL" id="ERL92100.1"/>
    </source>
</evidence>
<dbReference type="PANTHER" id="PTHR10612">
    <property type="entry name" value="APOLIPOPROTEIN D"/>
    <property type="match status" value="1"/>
</dbReference>
<dbReference type="Proteomes" id="UP000019118">
    <property type="component" value="Unassembled WGS sequence"/>
</dbReference>
<dbReference type="PRINTS" id="PR01219">
    <property type="entry name" value="APOLIPOPROTD"/>
</dbReference>